<dbReference type="Gene3D" id="3.20.20.140">
    <property type="entry name" value="Metal-dependent hydrolases"/>
    <property type="match status" value="1"/>
</dbReference>
<dbReference type="PANTHER" id="PTHR43794:SF11">
    <property type="entry name" value="AMIDOHYDROLASE-RELATED DOMAIN-CONTAINING PROTEIN"/>
    <property type="match status" value="1"/>
</dbReference>
<dbReference type="InterPro" id="IPR032466">
    <property type="entry name" value="Metal_Hydrolase"/>
</dbReference>
<dbReference type="EMBL" id="CP001634">
    <property type="protein sequence ID" value="ACR80750.1"/>
    <property type="molecule type" value="Genomic_DNA"/>
</dbReference>
<organism evidence="3 4">
    <name type="scientific">Kosmotoga olearia (strain ATCC BAA-1733 / DSM 21960 / TBF 19.5.1)</name>
    <dbReference type="NCBI Taxonomy" id="521045"/>
    <lineage>
        <taxon>Bacteria</taxon>
        <taxon>Thermotogati</taxon>
        <taxon>Thermotogota</taxon>
        <taxon>Thermotogae</taxon>
        <taxon>Kosmotogales</taxon>
        <taxon>Kosmotogaceae</taxon>
        <taxon>Kosmotoga</taxon>
    </lineage>
</organism>
<dbReference type="Gene3D" id="2.30.40.10">
    <property type="entry name" value="Urease, subunit C, domain 1"/>
    <property type="match status" value="1"/>
</dbReference>
<dbReference type="eggNOG" id="COG0402">
    <property type="taxonomic scope" value="Bacteria"/>
</dbReference>
<keyword evidence="1" id="KW-0378">Hydrolase</keyword>
<dbReference type="SUPFAM" id="SSF51338">
    <property type="entry name" value="Composite domain of metallo-dependent hydrolases"/>
    <property type="match status" value="1"/>
</dbReference>
<dbReference type="InterPro" id="IPR006680">
    <property type="entry name" value="Amidohydro-rel"/>
</dbReference>
<name>C5CHS5_KOSOT</name>
<dbReference type="InterPro" id="IPR011059">
    <property type="entry name" value="Metal-dep_hydrolase_composite"/>
</dbReference>
<dbReference type="InterPro" id="IPR050287">
    <property type="entry name" value="MTA/SAH_deaminase"/>
</dbReference>
<protein>
    <submittedName>
        <fullName evidence="3">Amidohydrolase</fullName>
    </submittedName>
</protein>
<dbReference type="AlphaFoldDB" id="C5CHS5"/>
<gene>
    <name evidence="3" type="ordered locus">Kole_2073</name>
</gene>
<evidence type="ECO:0000313" key="4">
    <source>
        <dbReference type="Proteomes" id="UP000002382"/>
    </source>
</evidence>
<keyword evidence="4" id="KW-1185">Reference proteome</keyword>
<accession>C5CHS5</accession>
<sequence length="434" mass="48720">MLIKDVSIFTNNGRYIPEGFVRVDNGKIIEIGEGNPDFLEGEEILSFRGKLLLPGFVNAHTHFYSTFARGMFLDRFDPNSFAELLEQLWWRLDRKLTLDDVRLSAAIGAVESLKAGVTSVIDHHSSPNSIKGSLEQIAKAVNEVGLRCATCYEVSDRDGEDATRFGIEENLDFFETRNEFRAGYFGLHASFTLSDDTLERVSNAVKGKIPVHVHVAEGPEDEEQSVNRYGVRIIERFHKHGLLARGSIFAHCIHVDDSEVDLIKESDSYIVVNVQSNINNGVGISYWPKFLEKGLNVGVGNDGFGFNLSHDLRFFILTPHHLKRDPRVSSVDDLAKTFFSTNYEIASNTFGIKLGKIEPGYAADMIVIDYNNPTPLSAENFLGHFFFGIIDNLNVTDAFVAGQHVLKNKKVVGVSEEELYKEARKLAEKLWKRL</sequence>
<dbReference type="NCBIfam" id="NF005540">
    <property type="entry name" value="PRK07203.1"/>
    <property type="match status" value="1"/>
</dbReference>
<evidence type="ECO:0000313" key="3">
    <source>
        <dbReference type="EMBL" id="ACR80750.1"/>
    </source>
</evidence>
<dbReference type="RefSeq" id="WP_015869391.1">
    <property type="nucleotide sequence ID" value="NC_012785.1"/>
</dbReference>
<evidence type="ECO:0000259" key="2">
    <source>
        <dbReference type="Pfam" id="PF01979"/>
    </source>
</evidence>
<dbReference type="Pfam" id="PF01979">
    <property type="entry name" value="Amidohydro_1"/>
    <property type="match status" value="1"/>
</dbReference>
<dbReference type="STRING" id="521045.Kole_2073"/>
<dbReference type="GO" id="GO:0016810">
    <property type="term" value="F:hydrolase activity, acting on carbon-nitrogen (but not peptide) bonds"/>
    <property type="evidence" value="ECO:0007669"/>
    <property type="project" value="InterPro"/>
</dbReference>
<dbReference type="PANTHER" id="PTHR43794">
    <property type="entry name" value="AMINOHYDROLASE SSNA-RELATED"/>
    <property type="match status" value="1"/>
</dbReference>
<reference evidence="3 4" key="2">
    <citation type="journal article" date="2011" name="J. Bacteriol.">
        <title>Genome Sequence of Kosmotoga olearia Strain TBF 19.5.1, a Thermophilic Bacterium with a Wide Growth Temperature Range, Isolated from the Troll B Oil Platform in the North Sea.</title>
        <authorList>
            <person name="Swithers K.S."/>
            <person name="Dipippo J.L."/>
            <person name="Bruce D.C."/>
            <person name="Detter C."/>
            <person name="Tapia R."/>
            <person name="Han S."/>
            <person name="Goodwin L.A."/>
            <person name="Han J."/>
            <person name="Woyke T."/>
            <person name="Pitluck S."/>
            <person name="Pennacchio L."/>
            <person name="Nolan M."/>
            <person name="Mikhailova N."/>
            <person name="Land M.L."/>
            <person name="Nesbo C.L."/>
            <person name="Gogarten J.P."/>
            <person name="Noll K.M."/>
        </authorList>
    </citation>
    <scope>NUCLEOTIDE SEQUENCE [LARGE SCALE GENOMIC DNA]</scope>
    <source>
        <strain evidence="4">ATCC BAA-1733 / DSM 21960 / TBF 19.5.1</strain>
    </source>
</reference>
<reference evidence="3 4" key="1">
    <citation type="submission" date="2009-06" db="EMBL/GenBank/DDBJ databases">
        <title>Complete sequence of Thermotogales bacterium TBF 19.5.1.</title>
        <authorList>
            <consortium name="US DOE Joint Genome Institute"/>
            <person name="Lucas S."/>
            <person name="Copeland A."/>
            <person name="Lapidus A."/>
            <person name="Glavina del Rio T."/>
            <person name="Tice H."/>
            <person name="Bruce D."/>
            <person name="Goodwin L."/>
            <person name="Pitluck S."/>
            <person name="Chertkov O."/>
            <person name="Brettin T."/>
            <person name="Detter J.C."/>
            <person name="Han C."/>
            <person name="Schmutz J."/>
            <person name="Larimer F."/>
            <person name="Land M."/>
            <person name="Hauser L."/>
            <person name="Kyrpides N."/>
            <person name="Ovchinnikova G."/>
            <person name="Noll K."/>
        </authorList>
    </citation>
    <scope>NUCLEOTIDE SEQUENCE [LARGE SCALE GENOMIC DNA]</scope>
    <source>
        <strain evidence="4">ATCC BAA-1733 / DSM 21960 / TBF 19.5.1</strain>
    </source>
</reference>
<dbReference type="KEGG" id="kol:Kole_2073"/>
<dbReference type="OrthoDB" id="9807210at2"/>
<evidence type="ECO:0000256" key="1">
    <source>
        <dbReference type="ARBA" id="ARBA00022801"/>
    </source>
</evidence>
<dbReference type="HOGENOM" id="CLU_012358_2_6_0"/>
<dbReference type="SUPFAM" id="SSF51556">
    <property type="entry name" value="Metallo-dependent hydrolases"/>
    <property type="match status" value="1"/>
</dbReference>
<feature type="domain" description="Amidohydrolase-related" evidence="2">
    <location>
        <begin position="52"/>
        <end position="404"/>
    </location>
</feature>
<proteinExistence type="predicted"/>
<dbReference type="Proteomes" id="UP000002382">
    <property type="component" value="Chromosome"/>
</dbReference>